<dbReference type="PANTHER" id="PTHR42879">
    <property type="entry name" value="3-OXOACYL-(ACYL-CARRIER-PROTEIN) REDUCTASE"/>
    <property type="match status" value="1"/>
</dbReference>
<dbReference type="Proteomes" id="UP000295722">
    <property type="component" value="Unassembled WGS sequence"/>
</dbReference>
<name>A0A4R5LXX0_9BURK</name>
<dbReference type="Gene3D" id="3.40.50.720">
    <property type="entry name" value="NAD(P)-binding Rossmann-like Domain"/>
    <property type="match status" value="1"/>
</dbReference>
<evidence type="ECO:0000256" key="1">
    <source>
        <dbReference type="ARBA" id="ARBA00006484"/>
    </source>
</evidence>
<reference evidence="2 3" key="1">
    <citation type="submission" date="2019-03" db="EMBL/GenBank/DDBJ databases">
        <title>Paraburkholderia sp. 4M-K11, isolated from subtropical forest soil.</title>
        <authorList>
            <person name="Gao Z.-H."/>
            <person name="Qiu L.-H."/>
        </authorList>
    </citation>
    <scope>NUCLEOTIDE SEQUENCE [LARGE SCALE GENOMIC DNA]</scope>
    <source>
        <strain evidence="2 3">4M-K11</strain>
    </source>
</reference>
<evidence type="ECO:0000313" key="3">
    <source>
        <dbReference type="Proteomes" id="UP000295722"/>
    </source>
</evidence>
<comment type="similarity">
    <text evidence="1">Belongs to the short-chain dehydrogenases/reductases (SDR) family.</text>
</comment>
<dbReference type="InterPro" id="IPR002347">
    <property type="entry name" value="SDR_fam"/>
</dbReference>
<keyword evidence="3" id="KW-1185">Reference proteome</keyword>
<dbReference type="Pfam" id="PF13561">
    <property type="entry name" value="adh_short_C2"/>
    <property type="match status" value="1"/>
</dbReference>
<dbReference type="PRINTS" id="PR00081">
    <property type="entry name" value="GDHRDH"/>
</dbReference>
<protein>
    <submittedName>
        <fullName evidence="2">SDR family oxidoreductase</fullName>
    </submittedName>
</protein>
<proteinExistence type="inferred from homology"/>
<sequence>MKKQQRVLITGAGRGIGFAIARLLASEGYDLVLNYRSEQGKSIANLQRFLQSDEAKGVDIRLAKGDIAETRDIESMMKALRADGIEQIDHLVLNAASSPFKPFLDMNKFDWKLLLNSNLVGNVACVNEVVPMMKDGGTICVLSSMGSRVVMPKYPLGIMKSALENLVRYLEVELYDRNVRVNGVCAGLVNTDMGPILKEMWPEAVARFEAGNRRWAIEPEEVAEIVSFLISPKSSAIRGATVLADLGGGLSA</sequence>
<dbReference type="InterPro" id="IPR036291">
    <property type="entry name" value="NAD(P)-bd_dom_sf"/>
</dbReference>
<gene>
    <name evidence="2" type="ORF">EYW47_39040</name>
</gene>
<dbReference type="InterPro" id="IPR050259">
    <property type="entry name" value="SDR"/>
</dbReference>
<dbReference type="AlphaFoldDB" id="A0A4R5LXX0"/>
<comment type="caution">
    <text evidence="2">The sequence shown here is derived from an EMBL/GenBank/DDBJ whole genome shotgun (WGS) entry which is preliminary data.</text>
</comment>
<dbReference type="RefSeq" id="WP_133200141.1">
    <property type="nucleotide sequence ID" value="NZ_JBHUCW010000008.1"/>
</dbReference>
<dbReference type="OrthoDB" id="9786435at2"/>
<organism evidence="2 3">
    <name type="scientific">Paraburkholderia silviterrae</name>
    <dbReference type="NCBI Taxonomy" id="2528715"/>
    <lineage>
        <taxon>Bacteria</taxon>
        <taxon>Pseudomonadati</taxon>
        <taxon>Pseudomonadota</taxon>
        <taxon>Betaproteobacteria</taxon>
        <taxon>Burkholderiales</taxon>
        <taxon>Burkholderiaceae</taxon>
        <taxon>Paraburkholderia</taxon>
    </lineage>
</organism>
<evidence type="ECO:0000313" key="2">
    <source>
        <dbReference type="EMBL" id="TDG17128.1"/>
    </source>
</evidence>
<dbReference type="SUPFAM" id="SSF51735">
    <property type="entry name" value="NAD(P)-binding Rossmann-fold domains"/>
    <property type="match status" value="1"/>
</dbReference>
<accession>A0A4R5LXX0</accession>
<dbReference type="EMBL" id="SMRP01000051">
    <property type="protein sequence ID" value="TDG17128.1"/>
    <property type="molecule type" value="Genomic_DNA"/>
</dbReference>